<feature type="signal peptide" evidence="2">
    <location>
        <begin position="1"/>
        <end position="19"/>
    </location>
</feature>
<feature type="chain" id="PRO_5045226431" description="Lipoprotein" evidence="2">
    <location>
        <begin position="20"/>
        <end position="180"/>
    </location>
</feature>
<protein>
    <recommendedName>
        <fullName evidence="5">Lipoprotein</fullName>
    </recommendedName>
</protein>
<keyword evidence="2" id="KW-0732">Signal</keyword>
<dbReference type="EMBL" id="CP071090">
    <property type="protein sequence ID" value="QSQ24570.1"/>
    <property type="molecule type" value="Genomic_DNA"/>
</dbReference>
<reference evidence="3 4" key="1">
    <citation type="submission" date="2021-02" db="EMBL/GenBank/DDBJ databases">
        <title>De Novo genome assembly of isolated myxobacteria.</title>
        <authorList>
            <person name="Stevens D.C."/>
        </authorList>
    </citation>
    <scope>NUCLEOTIDE SEQUENCE [LARGE SCALE GENOMIC DNA]</scope>
    <source>
        <strain evidence="4">SCPEA02</strain>
    </source>
</reference>
<evidence type="ECO:0000313" key="3">
    <source>
        <dbReference type="EMBL" id="QSQ24570.1"/>
    </source>
</evidence>
<evidence type="ECO:0000256" key="2">
    <source>
        <dbReference type="SAM" id="SignalP"/>
    </source>
</evidence>
<dbReference type="PROSITE" id="PS51257">
    <property type="entry name" value="PROKAR_LIPOPROTEIN"/>
    <property type="match status" value="1"/>
</dbReference>
<feature type="compositionally biased region" description="Pro residues" evidence="1">
    <location>
        <begin position="39"/>
        <end position="49"/>
    </location>
</feature>
<gene>
    <name evidence="3" type="ORF">JY651_06360</name>
</gene>
<evidence type="ECO:0000256" key="1">
    <source>
        <dbReference type="SAM" id="MobiDB-lite"/>
    </source>
</evidence>
<organism evidence="3 4">
    <name type="scientific">Pyxidicoccus parkwayensis</name>
    <dbReference type="NCBI Taxonomy" id="2813578"/>
    <lineage>
        <taxon>Bacteria</taxon>
        <taxon>Pseudomonadati</taxon>
        <taxon>Myxococcota</taxon>
        <taxon>Myxococcia</taxon>
        <taxon>Myxococcales</taxon>
        <taxon>Cystobacterineae</taxon>
        <taxon>Myxococcaceae</taxon>
        <taxon>Pyxidicoccus</taxon>
    </lineage>
</organism>
<evidence type="ECO:0008006" key="5">
    <source>
        <dbReference type="Google" id="ProtNLM"/>
    </source>
</evidence>
<keyword evidence="4" id="KW-1185">Reference proteome</keyword>
<feature type="region of interest" description="Disordered" evidence="1">
    <location>
        <begin position="30"/>
        <end position="51"/>
    </location>
</feature>
<dbReference type="Proteomes" id="UP000662747">
    <property type="component" value="Chromosome"/>
</dbReference>
<sequence>MRSNTLVVALTLLAGCASAPAVKASAPKVAPAAPASKPAEPPEVSPASPPSSRYRLESIEVIGSHRYSREELLAAFGVPDGRDVDLSDDALIRELKQGKERLLSRFAFAQVRCGLNNYEDTHAVYVTVNLVDVGDEWRLDFDPVPDGAPEDPDGLVAAWALPGRTWRRRPERCTSRENFP</sequence>
<accession>A0ABX7P068</accession>
<name>A0ABX7P068_9BACT</name>
<evidence type="ECO:0000313" key="4">
    <source>
        <dbReference type="Proteomes" id="UP000662747"/>
    </source>
</evidence>
<proteinExistence type="predicted"/>
<dbReference type="RefSeq" id="WP_206726132.1">
    <property type="nucleotide sequence ID" value="NZ_CP071090.1"/>
</dbReference>